<sequence>MNGSIICQLDLKIADQGRIKVTIFIECTYGRPKLHKGETDQHSFKTNNVPCLNVSTVEDAVMNAISKICQEEDEYVWKGSSVTLTSIKRIQLQINMIDLLCASSYIALHAQNSAKEAIINPCNKDHQYFECAILMRYAEWQDHKCVNQ</sequence>
<dbReference type="EMBL" id="JARBHB010000007">
    <property type="protein sequence ID" value="KAJ8879601.1"/>
    <property type="molecule type" value="Genomic_DNA"/>
</dbReference>
<evidence type="ECO:0000313" key="1">
    <source>
        <dbReference type="EMBL" id="KAJ8879601.1"/>
    </source>
</evidence>
<reference evidence="1 2" key="1">
    <citation type="submission" date="2023-02" db="EMBL/GenBank/DDBJ databases">
        <title>LHISI_Scaffold_Assembly.</title>
        <authorList>
            <person name="Stuart O.P."/>
            <person name="Cleave R."/>
            <person name="Magrath M.J.L."/>
            <person name="Mikheyev A.S."/>
        </authorList>
    </citation>
    <scope>NUCLEOTIDE SEQUENCE [LARGE SCALE GENOMIC DNA]</scope>
    <source>
        <strain evidence="1">Daus_M_001</strain>
        <tissue evidence="1">Leg muscle</tissue>
    </source>
</reference>
<organism evidence="1 2">
    <name type="scientific">Dryococelus australis</name>
    <dbReference type="NCBI Taxonomy" id="614101"/>
    <lineage>
        <taxon>Eukaryota</taxon>
        <taxon>Metazoa</taxon>
        <taxon>Ecdysozoa</taxon>
        <taxon>Arthropoda</taxon>
        <taxon>Hexapoda</taxon>
        <taxon>Insecta</taxon>
        <taxon>Pterygota</taxon>
        <taxon>Neoptera</taxon>
        <taxon>Polyneoptera</taxon>
        <taxon>Phasmatodea</taxon>
        <taxon>Verophasmatodea</taxon>
        <taxon>Anareolatae</taxon>
        <taxon>Phasmatidae</taxon>
        <taxon>Eurycanthinae</taxon>
        <taxon>Dryococelus</taxon>
    </lineage>
</organism>
<evidence type="ECO:0000313" key="2">
    <source>
        <dbReference type="Proteomes" id="UP001159363"/>
    </source>
</evidence>
<name>A0ABQ9H5M7_9NEOP</name>
<keyword evidence="2" id="KW-1185">Reference proteome</keyword>
<protein>
    <submittedName>
        <fullName evidence="1">Uncharacterized protein</fullName>
    </submittedName>
</protein>
<gene>
    <name evidence="1" type="ORF">PR048_020209</name>
</gene>
<accession>A0ABQ9H5M7</accession>
<proteinExistence type="predicted"/>
<comment type="caution">
    <text evidence="1">The sequence shown here is derived from an EMBL/GenBank/DDBJ whole genome shotgun (WGS) entry which is preliminary data.</text>
</comment>
<dbReference type="Proteomes" id="UP001159363">
    <property type="component" value="Chromosome 6"/>
</dbReference>